<evidence type="ECO:0000256" key="1">
    <source>
        <dbReference type="SAM" id="SignalP"/>
    </source>
</evidence>
<dbReference type="InterPro" id="IPR036058">
    <property type="entry name" value="Kazal_dom_sf"/>
</dbReference>
<reference evidence="3 4" key="1">
    <citation type="journal article" date="2016" name="Genome Biol. Evol.">
        <title>Gene Family Evolution Reflects Adaptation to Soil Environmental Stressors in the Genome of the Collembolan Orchesella cincta.</title>
        <authorList>
            <person name="Faddeeva-Vakhrusheva A."/>
            <person name="Derks M.F."/>
            <person name="Anvar S.Y."/>
            <person name="Agamennone V."/>
            <person name="Suring W."/>
            <person name="Smit S."/>
            <person name="van Straalen N.M."/>
            <person name="Roelofs D."/>
        </authorList>
    </citation>
    <scope>NUCLEOTIDE SEQUENCE [LARGE SCALE GENOMIC DNA]</scope>
    <source>
        <tissue evidence="3">Mixed pool</tissue>
    </source>
</reference>
<evidence type="ECO:0000313" key="4">
    <source>
        <dbReference type="Proteomes" id="UP000094527"/>
    </source>
</evidence>
<protein>
    <submittedName>
        <fullName evidence="3">Serine protease inhibitor dipetalogastin</fullName>
    </submittedName>
</protein>
<feature type="chain" id="PRO_5008904509" evidence="1">
    <location>
        <begin position="25"/>
        <end position="79"/>
    </location>
</feature>
<dbReference type="SUPFAM" id="SSF100895">
    <property type="entry name" value="Kazal-type serine protease inhibitors"/>
    <property type="match status" value="1"/>
</dbReference>
<dbReference type="Proteomes" id="UP000094527">
    <property type="component" value="Unassembled WGS sequence"/>
</dbReference>
<dbReference type="PROSITE" id="PS00282">
    <property type="entry name" value="KAZAL_1"/>
    <property type="match status" value="1"/>
</dbReference>
<feature type="signal peptide" evidence="1">
    <location>
        <begin position="1"/>
        <end position="24"/>
    </location>
</feature>
<dbReference type="CDD" id="cd00104">
    <property type="entry name" value="KAZAL_FS"/>
    <property type="match status" value="1"/>
</dbReference>
<organism evidence="3 4">
    <name type="scientific">Orchesella cincta</name>
    <name type="common">Springtail</name>
    <name type="synonym">Podura cincta</name>
    <dbReference type="NCBI Taxonomy" id="48709"/>
    <lineage>
        <taxon>Eukaryota</taxon>
        <taxon>Metazoa</taxon>
        <taxon>Ecdysozoa</taxon>
        <taxon>Arthropoda</taxon>
        <taxon>Hexapoda</taxon>
        <taxon>Collembola</taxon>
        <taxon>Entomobryomorpha</taxon>
        <taxon>Entomobryoidea</taxon>
        <taxon>Orchesellidae</taxon>
        <taxon>Orchesellinae</taxon>
        <taxon>Orchesella</taxon>
    </lineage>
</organism>
<gene>
    <name evidence="3" type="ORF">Ocin01_10313</name>
</gene>
<dbReference type="OrthoDB" id="328123at2759"/>
<dbReference type="EMBL" id="LJIJ01000546">
    <property type="protein sequence ID" value="ODM96370.1"/>
    <property type="molecule type" value="Genomic_DNA"/>
</dbReference>
<keyword evidence="4" id="KW-1185">Reference proteome</keyword>
<evidence type="ECO:0000259" key="2">
    <source>
        <dbReference type="PROSITE" id="PS51465"/>
    </source>
</evidence>
<keyword evidence="1" id="KW-0732">Signal</keyword>
<dbReference type="Pfam" id="PF00050">
    <property type="entry name" value="Kazal_1"/>
    <property type="match status" value="1"/>
</dbReference>
<sequence length="79" mass="9041">MHFTVFTAVLLFTSSLFLLDSSQAQRQRPCVCGYNLQPVCGTNGRTYSNPCLFKCDQQRYPNLRIRNNGYCREGIWGGK</sequence>
<dbReference type="InterPro" id="IPR002350">
    <property type="entry name" value="Kazal_dom"/>
</dbReference>
<name>A0A1D2MTE3_ORCCI</name>
<dbReference type="Gene3D" id="3.30.60.30">
    <property type="match status" value="1"/>
</dbReference>
<comment type="caution">
    <text evidence="3">The sequence shown here is derived from an EMBL/GenBank/DDBJ whole genome shotgun (WGS) entry which is preliminary data.</text>
</comment>
<dbReference type="PROSITE" id="PS51465">
    <property type="entry name" value="KAZAL_2"/>
    <property type="match status" value="1"/>
</dbReference>
<dbReference type="AlphaFoldDB" id="A0A1D2MTE3"/>
<feature type="domain" description="Kazal-like" evidence="2">
    <location>
        <begin position="24"/>
        <end position="73"/>
    </location>
</feature>
<evidence type="ECO:0000313" key="3">
    <source>
        <dbReference type="EMBL" id="ODM96370.1"/>
    </source>
</evidence>
<accession>A0A1D2MTE3</accession>
<proteinExistence type="predicted"/>
<dbReference type="SMART" id="SM00280">
    <property type="entry name" value="KAZAL"/>
    <property type="match status" value="1"/>
</dbReference>